<evidence type="ECO:0000256" key="1">
    <source>
        <dbReference type="ARBA" id="ARBA00000085"/>
    </source>
</evidence>
<keyword evidence="10" id="KW-1185">Reference proteome</keyword>
<name>A0ABV9LVC9_9ALTE</name>
<evidence type="ECO:0000256" key="7">
    <source>
        <dbReference type="SAM" id="Phobius"/>
    </source>
</evidence>
<evidence type="ECO:0000259" key="8">
    <source>
        <dbReference type="PROSITE" id="PS50109"/>
    </source>
</evidence>
<dbReference type="Gene3D" id="1.10.287.130">
    <property type="match status" value="1"/>
</dbReference>
<dbReference type="PRINTS" id="PR00344">
    <property type="entry name" value="BCTRLSENSOR"/>
</dbReference>
<evidence type="ECO:0000313" key="10">
    <source>
        <dbReference type="Proteomes" id="UP001595897"/>
    </source>
</evidence>
<gene>
    <name evidence="9" type="ORF">ACFO4O_09805</name>
</gene>
<dbReference type="InterPro" id="IPR036890">
    <property type="entry name" value="HATPase_C_sf"/>
</dbReference>
<proteinExistence type="predicted"/>
<dbReference type="Pfam" id="PF00512">
    <property type="entry name" value="HisKA"/>
    <property type="match status" value="1"/>
</dbReference>
<keyword evidence="9" id="KW-0547">Nucleotide-binding</keyword>
<keyword evidence="6" id="KW-0175">Coiled coil</keyword>
<comment type="catalytic activity">
    <reaction evidence="1">
        <text>ATP + protein L-histidine = ADP + protein N-phospho-L-histidine.</text>
        <dbReference type="EC" id="2.7.13.3"/>
    </reaction>
</comment>
<dbReference type="PANTHER" id="PTHR42878:SF15">
    <property type="entry name" value="BACTERIOPHYTOCHROME"/>
    <property type="match status" value="1"/>
</dbReference>
<dbReference type="InterPro" id="IPR003594">
    <property type="entry name" value="HATPase_dom"/>
</dbReference>
<dbReference type="PROSITE" id="PS50109">
    <property type="entry name" value="HIS_KIN"/>
    <property type="match status" value="1"/>
</dbReference>
<feature type="domain" description="Histidine kinase" evidence="8">
    <location>
        <begin position="259"/>
        <end position="484"/>
    </location>
</feature>
<evidence type="ECO:0000256" key="5">
    <source>
        <dbReference type="ARBA" id="ARBA00022777"/>
    </source>
</evidence>
<keyword evidence="4" id="KW-0808">Transferase</keyword>
<keyword evidence="5" id="KW-0418">Kinase</keyword>
<feature type="transmembrane region" description="Helical" evidence="7">
    <location>
        <begin position="12"/>
        <end position="30"/>
    </location>
</feature>
<dbReference type="EC" id="2.7.13.3" evidence="2"/>
<comment type="caution">
    <text evidence="9">The sequence shown here is derived from an EMBL/GenBank/DDBJ whole genome shotgun (WGS) entry which is preliminary data.</text>
</comment>
<dbReference type="SMART" id="SM00388">
    <property type="entry name" value="HisKA"/>
    <property type="match status" value="1"/>
</dbReference>
<keyword evidence="7" id="KW-0472">Membrane</keyword>
<evidence type="ECO:0000313" key="9">
    <source>
        <dbReference type="EMBL" id="MFC4700452.1"/>
    </source>
</evidence>
<dbReference type="InterPro" id="IPR036097">
    <property type="entry name" value="HisK_dim/P_sf"/>
</dbReference>
<reference evidence="10" key="1">
    <citation type="journal article" date="2019" name="Int. J. Syst. Evol. Microbiol.">
        <title>The Global Catalogue of Microorganisms (GCM) 10K type strain sequencing project: providing services to taxonomists for standard genome sequencing and annotation.</title>
        <authorList>
            <consortium name="The Broad Institute Genomics Platform"/>
            <consortium name="The Broad Institute Genome Sequencing Center for Infectious Disease"/>
            <person name="Wu L."/>
            <person name="Ma J."/>
        </authorList>
    </citation>
    <scope>NUCLEOTIDE SEQUENCE [LARGE SCALE GENOMIC DNA]</scope>
    <source>
        <strain evidence="10">KACC 12507</strain>
    </source>
</reference>
<dbReference type="InterPro" id="IPR005467">
    <property type="entry name" value="His_kinase_dom"/>
</dbReference>
<dbReference type="PANTHER" id="PTHR42878">
    <property type="entry name" value="TWO-COMPONENT HISTIDINE KINASE"/>
    <property type="match status" value="1"/>
</dbReference>
<dbReference type="Gene3D" id="3.30.565.10">
    <property type="entry name" value="Histidine kinase-like ATPase, C-terminal domain"/>
    <property type="match status" value="1"/>
</dbReference>
<dbReference type="Pfam" id="PF02518">
    <property type="entry name" value="HATPase_c"/>
    <property type="match status" value="1"/>
</dbReference>
<dbReference type="Proteomes" id="UP001595897">
    <property type="component" value="Unassembled WGS sequence"/>
</dbReference>
<dbReference type="InterPro" id="IPR007891">
    <property type="entry name" value="CHASE3"/>
</dbReference>
<dbReference type="SUPFAM" id="SSF55874">
    <property type="entry name" value="ATPase domain of HSP90 chaperone/DNA topoisomerase II/histidine kinase"/>
    <property type="match status" value="1"/>
</dbReference>
<sequence length="497" mass="56418">MNRETKHSSVTWAIITLLFLLLIGINTYIARSTISELNVLQANIRNTGDVMVALDELHISLLTAESGQRGYLLMQQEQDMQHYRQALSRMDEHLKTARALDSDIPGQKARILEVASLIEQMITELEQNVADARDNDVQAIRDSLARGASVELYNEIRALFEQLSAAENEHREKLSSTLQKVTAESRTTFALSLITSLLLVIGIFFLARLNIRFQKQRQREIEEQNASLYFAVEERTQELSIYSEELKRSNRELEDFAFVASHDLQEPLRKIQTFGDRLLSQYGESLGDKGQDYLQRMQSAAMRMSRLISDLLAFSRVSTRGKDFESVSLNQTLDNCVDDLSVTIEELDAHIEVPDLPEIQADPTQMHQLFINLLSNALKFSLPNTPPKIKIEVRKTSAPEHINLPNLEDWFEIKVADNGIGFEQEYADKIFAPFQRLHNRNEYAGTGIGLSICRRIVERHNGEISAKSKVNEGACFSIVLPATNYLNQISEGESDDE</sequence>
<dbReference type="EMBL" id="JBHSGU010000002">
    <property type="protein sequence ID" value="MFC4700452.1"/>
    <property type="molecule type" value="Genomic_DNA"/>
</dbReference>
<evidence type="ECO:0000256" key="4">
    <source>
        <dbReference type="ARBA" id="ARBA00022679"/>
    </source>
</evidence>
<dbReference type="SUPFAM" id="SSF47384">
    <property type="entry name" value="Homodimeric domain of signal transducing histidine kinase"/>
    <property type="match status" value="1"/>
</dbReference>
<protein>
    <recommendedName>
        <fullName evidence="2">histidine kinase</fullName>
        <ecNumber evidence="2">2.7.13.3</ecNumber>
    </recommendedName>
</protein>
<dbReference type="GO" id="GO:0005524">
    <property type="term" value="F:ATP binding"/>
    <property type="evidence" value="ECO:0007669"/>
    <property type="project" value="UniProtKB-KW"/>
</dbReference>
<keyword evidence="3" id="KW-0597">Phosphoprotein</keyword>
<dbReference type="CDD" id="cd00082">
    <property type="entry name" value="HisKA"/>
    <property type="match status" value="1"/>
</dbReference>
<organism evidence="9 10">
    <name type="scientific">Glaciecola siphonariae</name>
    <dbReference type="NCBI Taxonomy" id="521012"/>
    <lineage>
        <taxon>Bacteria</taxon>
        <taxon>Pseudomonadati</taxon>
        <taxon>Pseudomonadota</taxon>
        <taxon>Gammaproteobacteria</taxon>
        <taxon>Alteromonadales</taxon>
        <taxon>Alteromonadaceae</taxon>
        <taxon>Glaciecola</taxon>
    </lineage>
</organism>
<feature type="transmembrane region" description="Helical" evidence="7">
    <location>
        <begin position="189"/>
        <end position="209"/>
    </location>
</feature>
<evidence type="ECO:0000256" key="2">
    <source>
        <dbReference type="ARBA" id="ARBA00012438"/>
    </source>
</evidence>
<evidence type="ECO:0000256" key="6">
    <source>
        <dbReference type="SAM" id="Coils"/>
    </source>
</evidence>
<dbReference type="SMART" id="SM00387">
    <property type="entry name" value="HATPase_c"/>
    <property type="match status" value="1"/>
</dbReference>
<evidence type="ECO:0000256" key="3">
    <source>
        <dbReference type="ARBA" id="ARBA00022553"/>
    </source>
</evidence>
<dbReference type="CDD" id="cd19410">
    <property type="entry name" value="HK9-like_sensor"/>
    <property type="match status" value="1"/>
</dbReference>
<keyword evidence="9" id="KW-0067">ATP-binding</keyword>
<keyword evidence="7" id="KW-1133">Transmembrane helix</keyword>
<feature type="coiled-coil region" evidence="6">
    <location>
        <begin position="73"/>
        <end position="169"/>
    </location>
</feature>
<keyword evidence="7" id="KW-0812">Transmembrane</keyword>
<dbReference type="Pfam" id="PF05227">
    <property type="entry name" value="CHASE3"/>
    <property type="match status" value="1"/>
</dbReference>
<dbReference type="RefSeq" id="WP_382407872.1">
    <property type="nucleotide sequence ID" value="NZ_JBHSGU010000002.1"/>
</dbReference>
<dbReference type="InterPro" id="IPR004358">
    <property type="entry name" value="Sig_transdc_His_kin-like_C"/>
</dbReference>
<dbReference type="InterPro" id="IPR003661">
    <property type="entry name" value="HisK_dim/P_dom"/>
</dbReference>
<dbReference type="InterPro" id="IPR050351">
    <property type="entry name" value="BphY/WalK/GraS-like"/>
</dbReference>
<accession>A0ABV9LVC9</accession>